<comment type="caution">
    <text evidence="1">The sequence shown here is derived from an EMBL/GenBank/DDBJ whole genome shotgun (WGS) entry which is preliminary data.</text>
</comment>
<evidence type="ECO:0000313" key="1">
    <source>
        <dbReference type="EMBL" id="GAF70341.1"/>
    </source>
</evidence>
<name>X0S521_9ZZZZ</name>
<gene>
    <name evidence="1" type="ORF">S01H1_05038</name>
</gene>
<protein>
    <submittedName>
        <fullName evidence="1">Uncharacterized protein</fullName>
    </submittedName>
</protein>
<reference evidence="1" key="1">
    <citation type="journal article" date="2014" name="Front. Microbiol.">
        <title>High frequency of phylogenetically diverse reductive dehalogenase-homologous genes in deep subseafloor sedimentary metagenomes.</title>
        <authorList>
            <person name="Kawai M."/>
            <person name="Futagami T."/>
            <person name="Toyoda A."/>
            <person name="Takaki Y."/>
            <person name="Nishi S."/>
            <person name="Hori S."/>
            <person name="Arai W."/>
            <person name="Tsubouchi T."/>
            <person name="Morono Y."/>
            <person name="Uchiyama I."/>
            <person name="Ito T."/>
            <person name="Fujiyama A."/>
            <person name="Inagaki F."/>
            <person name="Takami H."/>
        </authorList>
    </citation>
    <scope>NUCLEOTIDE SEQUENCE</scope>
    <source>
        <strain evidence="1">Expedition CK06-06</strain>
    </source>
</reference>
<feature type="non-terminal residue" evidence="1">
    <location>
        <position position="1"/>
    </location>
</feature>
<accession>X0S521</accession>
<dbReference type="EMBL" id="BARS01002627">
    <property type="protein sequence ID" value="GAF70341.1"/>
    <property type="molecule type" value="Genomic_DNA"/>
</dbReference>
<organism evidence="1">
    <name type="scientific">marine sediment metagenome</name>
    <dbReference type="NCBI Taxonomy" id="412755"/>
    <lineage>
        <taxon>unclassified sequences</taxon>
        <taxon>metagenomes</taxon>
        <taxon>ecological metagenomes</taxon>
    </lineage>
</organism>
<proteinExistence type="predicted"/>
<sequence>NTFGFGFTIATQEFSILAPGFGTVGSLATPIPITSGPMVYVLIADVANTRLALLVNGQTIFDDTDAGFTNWGSAADTYTFGTEPDDTIYHSLEIYLDRVPAGR</sequence>
<dbReference type="AlphaFoldDB" id="X0S521"/>